<keyword evidence="1" id="KW-0812">Transmembrane</keyword>
<sequence>MRLGRTMATMRCELELQARNGLYYTVGFVLLVTLAVLATLPTTGLARLLPAVAFNNLAITAFFFAAALALLETSEGSATARRVTPLHQRELLVARAATLALLGVVQHLALGLLLLAPGRGLLLLAAGVGLAGAVMALLGHYLAAGRRDLSGFLWPALPWLALLMAPMIADVLEWQHPLLWLHPLYGALIFMRAAVAPVAWWELALGLALALLWLGGALWFAAKGEHHDA</sequence>
<dbReference type="Pfam" id="PF24686">
    <property type="entry name" value="FLQE3_permease"/>
    <property type="match status" value="1"/>
</dbReference>
<dbReference type="EMBL" id="RSAS01000586">
    <property type="protein sequence ID" value="RRR69786.1"/>
    <property type="molecule type" value="Genomic_DNA"/>
</dbReference>
<feature type="transmembrane region" description="Helical" evidence="1">
    <location>
        <begin position="121"/>
        <end position="144"/>
    </location>
</feature>
<evidence type="ECO:0000256" key="1">
    <source>
        <dbReference type="SAM" id="Phobius"/>
    </source>
</evidence>
<evidence type="ECO:0008006" key="4">
    <source>
        <dbReference type="Google" id="ProtNLM"/>
    </source>
</evidence>
<feature type="transmembrane region" description="Helical" evidence="1">
    <location>
        <begin position="151"/>
        <end position="172"/>
    </location>
</feature>
<dbReference type="AlphaFoldDB" id="A0A426TWH5"/>
<keyword evidence="1" id="KW-0472">Membrane</keyword>
<evidence type="ECO:0000313" key="2">
    <source>
        <dbReference type="EMBL" id="RRR69786.1"/>
    </source>
</evidence>
<organism evidence="2 3">
    <name type="scientific">Candidatus Viridilinea halotolerans</name>
    <dbReference type="NCBI Taxonomy" id="2491704"/>
    <lineage>
        <taxon>Bacteria</taxon>
        <taxon>Bacillati</taxon>
        <taxon>Chloroflexota</taxon>
        <taxon>Chloroflexia</taxon>
        <taxon>Chloroflexales</taxon>
        <taxon>Chloroflexineae</taxon>
        <taxon>Oscillochloridaceae</taxon>
        <taxon>Candidatus Viridilinea</taxon>
    </lineage>
</organism>
<feature type="transmembrane region" description="Helical" evidence="1">
    <location>
        <begin position="21"/>
        <end position="40"/>
    </location>
</feature>
<keyword evidence="1" id="KW-1133">Transmembrane helix</keyword>
<proteinExistence type="predicted"/>
<name>A0A426TWH5_9CHLR</name>
<protein>
    <recommendedName>
        <fullName evidence="4">ABC transporter permease</fullName>
    </recommendedName>
</protein>
<dbReference type="Proteomes" id="UP000280307">
    <property type="component" value="Unassembled WGS sequence"/>
</dbReference>
<feature type="transmembrane region" description="Helical" evidence="1">
    <location>
        <begin position="52"/>
        <end position="71"/>
    </location>
</feature>
<feature type="transmembrane region" description="Helical" evidence="1">
    <location>
        <begin position="203"/>
        <end position="222"/>
    </location>
</feature>
<evidence type="ECO:0000313" key="3">
    <source>
        <dbReference type="Proteomes" id="UP000280307"/>
    </source>
</evidence>
<reference evidence="2 3" key="1">
    <citation type="submission" date="2018-12" db="EMBL/GenBank/DDBJ databases">
        <title>Genome Sequence of Candidatus Viridilinea halotolerans isolated from saline sulfide-rich spring.</title>
        <authorList>
            <person name="Grouzdev D.S."/>
            <person name="Burganskaya E.I."/>
            <person name="Krutkina M.S."/>
            <person name="Sukhacheva M.V."/>
            <person name="Gorlenko V.M."/>
        </authorList>
    </citation>
    <scope>NUCLEOTIDE SEQUENCE [LARGE SCALE GENOMIC DNA]</scope>
    <source>
        <strain evidence="2">Chok-6</strain>
    </source>
</reference>
<feature type="transmembrane region" description="Helical" evidence="1">
    <location>
        <begin position="92"/>
        <end position="115"/>
    </location>
</feature>
<accession>A0A426TWH5</accession>
<dbReference type="InterPro" id="IPR056926">
    <property type="entry name" value="FLQE3_permease"/>
</dbReference>
<comment type="caution">
    <text evidence="2">The sequence shown here is derived from an EMBL/GenBank/DDBJ whole genome shotgun (WGS) entry which is preliminary data.</text>
</comment>
<gene>
    <name evidence="2" type="ORF">EI684_14680</name>
</gene>
<feature type="transmembrane region" description="Helical" evidence="1">
    <location>
        <begin position="178"/>
        <end position="196"/>
    </location>
</feature>